<protein>
    <submittedName>
        <fullName evidence="8">Phospholipase C/P1 nuclease domain-containing protein</fullName>
    </submittedName>
</protein>
<dbReference type="Pfam" id="PF02265">
    <property type="entry name" value="S1-P1_nuclease"/>
    <property type="match status" value="1"/>
</dbReference>
<dbReference type="Gene3D" id="1.10.575.10">
    <property type="entry name" value="P1 Nuclease"/>
    <property type="match status" value="1"/>
</dbReference>
<keyword evidence="6" id="KW-1015">Disulfide bond</keyword>
<dbReference type="PANTHER" id="PTHR33146">
    <property type="entry name" value="ENDONUCLEASE 4"/>
    <property type="match status" value="1"/>
</dbReference>
<dbReference type="EMBL" id="WHUW01000093">
    <property type="protein sequence ID" value="KAF8425742.1"/>
    <property type="molecule type" value="Genomic_DNA"/>
</dbReference>
<sequence length="176" mass="19799">MHMSLHLTGRNRGGNDDKVTFDGRTTNLHSVSDTLLISERLRTTIYDPYIRRLVWEGLVGKWQNELDAWLVALSADDDTLCPYAWAEPTHQLNCGFVVPKELDDLAPPYHFAEDTLVIVAGKPMKSPNTELYTPDCAGVIKERWVSAQAGIRLAAVLNWIFAELNVGEARRAYSRS</sequence>
<dbReference type="GO" id="GO:0004519">
    <property type="term" value="F:endonuclease activity"/>
    <property type="evidence" value="ECO:0007669"/>
    <property type="project" value="UniProtKB-KW"/>
</dbReference>
<keyword evidence="7" id="KW-0325">Glycoprotein</keyword>
<evidence type="ECO:0000256" key="1">
    <source>
        <dbReference type="ARBA" id="ARBA00009547"/>
    </source>
</evidence>
<keyword evidence="4" id="KW-0255">Endonuclease</keyword>
<evidence type="ECO:0000256" key="4">
    <source>
        <dbReference type="ARBA" id="ARBA00022759"/>
    </source>
</evidence>
<evidence type="ECO:0000256" key="3">
    <source>
        <dbReference type="ARBA" id="ARBA00022723"/>
    </source>
</evidence>
<dbReference type="GO" id="GO:0003676">
    <property type="term" value="F:nucleic acid binding"/>
    <property type="evidence" value="ECO:0007669"/>
    <property type="project" value="InterPro"/>
</dbReference>
<evidence type="ECO:0000256" key="2">
    <source>
        <dbReference type="ARBA" id="ARBA00022722"/>
    </source>
</evidence>
<dbReference type="GO" id="GO:0006308">
    <property type="term" value="P:DNA catabolic process"/>
    <property type="evidence" value="ECO:0007669"/>
    <property type="project" value="InterPro"/>
</dbReference>
<dbReference type="GO" id="GO:0046872">
    <property type="term" value="F:metal ion binding"/>
    <property type="evidence" value="ECO:0007669"/>
    <property type="project" value="UniProtKB-KW"/>
</dbReference>
<evidence type="ECO:0000256" key="5">
    <source>
        <dbReference type="ARBA" id="ARBA00022801"/>
    </source>
</evidence>
<dbReference type="InterPro" id="IPR008947">
    <property type="entry name" value="PLipase_C/P1_nuclease_dom_sf"/>
</dbReference>
<dbReference type="AlphaFoldDB" id="A0AAD4BET0"/>
<evidence type="ECO:0000256" key="7">
    <source>
        <dbReference type="ARBA" id="ARBA00023180"/>
    </source>
</evidence>
<dbReference type="PANTHER" id="PTHR33146:SF29">
    <property type="entry name" value="S1_P1 NUCLEASE"/>
    <property type="match status" value="1"/>
</dbReference>
<keyword evidence="3" id="KW-0479">Metal-binding</keyword>
<keyword evidence="2" id="KW-0540">Nuclease</keyword>
<organism evidence="8 9">
    <name type="scientific">Boletus edulis BED1</name>
    <dbReference type="NCBI Taxonomy" id="1328754"/>
    <lineage>
        <taxon>Eukaryota</taxon>
        <taxon>Fungi</taxon>
        <taxon>Dikarya</taxon>
        <taxon>Basidiomycota</taxon>
        <taxon>Agaricomycotina</taxon>
        <taxon>Agaricomycetes</taxon>
        <taxon>Agaricomycetidae</taxon>
        <taxon>Boletales</taxon>
        <taxon>Boletineae</taxon>
        <taxon>Boletaceae</taxon>
        <taxon>Boletoideae</taxon>
        <taxon>Boletus</taxon>
    </lineage>
</organism>
<reference evidence="8" key="2">
    <citation type="journal article" date="2020" name="Nat. Commun.">
        <title>Large-scale genome sequencing of mycorrhizal fungi provides insights into the early evolution of symbiotic traits.</title>
        <authorList>
            <person name="Miyauchi S."/>
            <person name="Kiss E."/>
            <person name="Kuo A."/>
            <person name="Drula E."/>
            <person name="Kohler A."/>
            <person name="Sanchez-Garcia M."/>
            <person name="Morin E."/>
            <person name="Andreopoulos B."/>
            <person name="Barry K.W."/>
            <person name="Bonito G."/>
            <person name="Buee M."/>
            <person name="Carver A."/>
            <person name="Chen C."/>
            <person name="Cichocki N."/>
            <person name="Clum A."/>
            <person name="Culley D."/>
            <person name="Crous P.W."/>
            <person name="Fauchery L."/>
            <person name="Girlanda M."/>
            <person name="Hayes R.D."/>
            <person name="Keri Z."/>
            <person name="LaButti K."/>
            <person name="Lipzen A."/>
            <person name="Lombard V."/>
            <person name="Magnuson J."/>
            <person name="Maillard F."/>
            <person name="Murat C."/>
            <person name="Nolan M."/>
            <person name="Ohm R.A."/>
            <person name="Pangilinan J."/>
            <person name="Pereira M.F."/>
            <person name="Perotto S."/>
            <person name="Peter M."/>
            <person name="Pfister S."/>
            <person name="Riley R."/>
            <person name="Sitrit Y."/>
            <person name="Stielow J.B."/>
            <person name="Szollosi G."/>
            <person name="Zifcakova L."/>
            <person name="Stursova M."/>
            <person name="Spatafora J.W."/>
            <person name="Tedersoo L."/>
            <person name="Vaario L.M."/>
            <person name="Yamada A."/>
            <person name="Yan M."/>
            <person name="Wang P."/>
            <person name="Xu J."/>
            <person name="Bruns T."/>
            <person name="Baldrian P."/>
            <person name="Vilgalys R."/>
            <person name="Dunand C."/>
            <person name="Henrissat B."/>
            <person name="Grigoriev I.V."/>
            <person name="Hibbett D."/>
            <person name="Nagy L.G."/>
            <person name="Martin F.M."/>
        </authorList>
    </citation>
    <scope>NUCLEOTIDE SEQUENCE</scope>
    <source>
        <strain evidence="8">BED1</strain>
    </source>
</reference>
<dbReference type="InterPro" id="IPR003154">
    <property type="entry name" value="S1/P1nuclease"/>
</dbReference>
<evidence type="ECO:0000313" key="9">
    <source>
        <dbReference type="Proteomes" id="UP001194468"/>
    </source>
</evidence>
<comment type="similarity">
    <text evidence="1">Belongs to the nuclease type I family.</text>
</comment>
<dbReference type="Proteomes" id="UP001194468">
    <property type="component" value="Unassembled WGS sequence"/>
</dbReference>
<accession>A0AAD4BET0</accession>
<name>A0AAD4BET0_BOLED</name>
<dbReference type="SUPFAM" id="SSF48537">
    <property type="entry name" value="Phospholipase C/P1 nuclease"/>
    <property type="match status" value="1"/>
</dbReference>
<evidence type="ECO:0000256" key="6">
    <source>
        <dbReference type="ARBA" id="ARBA00023157"/>
    </source>
</evidence>
<comment type="caution">
    <text evidence="8">The sequence shown here is derived from an EMBL/GenBank/DDBJ whole genome shotgun (WGS) entry which is preliminary data.</text>
</comment>
<proteinExistence type="inferred from homology"/>
<gene>
    <name evidence="8" type="ORF">L210DRAFT_3615056</name>
</gene>
<reference evidence="8" key="1">
    <citation type="submission" date="2019-10" db="EMBL/GenBank/DDBJ databases">
        <authorList>
            <consortium name="DOE Joint Genome Institute"/>
            <person name="Kuo A."/>
            <person name="Miyauchi S."/>
            <person name="Kiss E."/>
            <person name="Drula E."/>
            <person name="Kohler A."/>
            <person name="Sanchez-Garcia M."/>
            <person name="Andreopoulos B."/>
            <person name="Barry K.W."/>
            <person name="Bonito G."/>
            <person name="Buee M."/>
            <person name="Carver A."/>
            <person name="Chen C."/>
            <person name="Cichocki N."/>
            <person name="Clum A."/>
            <person name="Culley D."/>
            <person name="Crous P.W."/>
            <person name="Fauchery L."/>
            <person name="Girlanda M."/>
            <person name="Hayes R."/>
            <person name="Keri Z."/>
            <person name="LaButti K."/>
            <person name="Lipzen A."/>
            <person name="Lombard V."/>
            <person name="Magnuson J."/>
            <person name="Maillard F."/>
            <person name="Morin E."/>
            <person name="Murat C."/>
            <person name="Nolan M."/>
            <person name="Ohm R."/>
            <person name="Pangilinan J."/>
            <person name="Pereira M."/>
            <person name="Perotto S."/>
            <person name="Peter M."/>
            <person name="Riley R."/>
            <person name="Sitrit Y."/>
            <person name="Stielow B."/>
            <person name="Szollosi G."/>
            <person name="Zifcakova L."/>
            <person name="Stursova M."/>
            <person name="Spatafora J.W."/>
            <person name="Tedersoo L."/>
            <person name="Vaario L.-M."/>
            <person name="Yamada A."/>
            <person name="Yan M."/>
            <person name="Wang P."/>
            <person name="Xu J."/>
            <person name="Bruns T."/>
            <person name="Baldrian P."/>
            <person name="Vilgalys R."/>
            <person name="Henrissat B."/>
            <person name="Grigoriev I.V."/>
            <person name="Hibbett D."/>
            <person name="Nagy L.G."/>
            <person name="Martin F.M."/>
        </authorList>
    </citation>
    <scope>NUCLEOTIDE SEQUENCE</scope>
    <source>
        <strain evidence="8">BED1</strain>
    </source>
</reference>
<dbReference type="GO" id="GO:0016788">
    <property type="term" value="F:hydrolase activity, acting on ester bonds"/>
    <property type="evidence" value="ECO:0007669"/>
    <property type="project" value="InterPro"/>
</dbReference>
<keyword evidence="9" id="KW-1185">Reference proteome</keyword>
<keyword evidence="5" id="KW-0378">Hydrolase</keyword>
<evidence type="ECO:0000313" key="8">
    <source>
        <dbReference type="EMBL" id="KAF8425742.1"/>
    </source>
</evidence>